<proteinExistence type="predicted"/>
<evidence type="ECO:0000313" key="1">
    <source>
        <dbReference type="Proteomes" id="UP000095283"/>
    </source>
</evidence>
<dbReference type="WBParaSite" id="Hba_16177">
    <property type="protein sequence ID" value="Hba_16177"/>
    <property type="gene ID" value="Hba_16177"/>
</dbReference>
<protein>
    <submittedName>
        <fullName evidence="2">Uncharacterized protein</fullName>
    </submittedName>
</protein>
<evidence type="ECO:0000313" key="2">
    <source>
        <dbReference type="WBParaSite" id="Hba_16177"/>
    </source>
</evidence>
<organism evidence="1 2">
    <name type="scientific">Heterorhabditis bacteriophora</name>
    <name type="common">Entomopathogenic nematode worm</name>
    <dbReference type="NCBI Taxonomy" id="37862"/>
    <lineage>
        <taxon>Eukaryota</taxon>
        <taxon>Metazoa</taxon>
        <taxon>Ecdysozoa</taxon>
        <taxon>Nematoda</taxon>
        <taxon>Chromadorea</taxon>
        <taxon>Rhabditida</taxon>
        <taxon>Rhabditina</taxon>
        <taxon>Rhabditomorpha</taxon>
        <taxon>Strongyloidea</taxon>
        <taxon>Heterorhabditidae</taxon>
        <taxon>Heterorhabditis</taxon>
    </lineage>
</organism>
<reference evidence="2" key="1">
    <citation type="submission" date="2016-11" db="UniProtKB">
        <authorList>
            <consortium name="WormBaseParasite"/>
        </authorList>
    </citation>
    <scope>IDENTIFICATION</scope>
</reference>
<accession>A0A1I7XFD0</accession>
<keyword evidence="1" id="KW-1185">Reference proteome</keyword>
<dbReference type="AlphaFoldDB" id="A0A1I7XFD0"/>
<sequence>MRTVFSAALISLVVSMRRQTKYIRLPSGYTFPKPVHMNLLNLPPVLNLLKSNYIYLFFPKYKSTCPSFDYFFISHLNILCLLSVLLFTFIDTALANYNTASPIQSASQGLSYSEFKQIMQNKIIEKIITGEGVKQPELIVPAPNTTSATSLKTIDNKDTYINNQNIPIGQNAKHDKMRTIGNTFSALGGAQFYQSMFKGKNGFSPLSFLLSGVGDRPSPLFVPVPIVVPPPPPPPPGPKCYTNLSGLLYA</sequence>
<dbReference type="Proteomes" id="UP000095283">
    <property type="component" value="Unplaced"/>
</dbReference>
<name>A0A1I7XFD0_HETBA</name>